<sequence>MSHSPMVLTLESAQTRRQEILKVATNECALRGCTANRASQEILPTLVDYSELQVLTWIMGLEETDDRRHAAMAGFISEDYVAWAVDACVWHKLQDDKCHDMPHIQAAFSELHFVPQQFQPPWTNWVRETVEVEEISRSNRMKSLKAQSRLLRGHLTATNRRIGQMAKEMKRLQAESDRIKGELRAKEAGANQLAIELEMGPATWFDS</sequence>
<reference evidence="2 3" key="1">
    <citation type="submission" date="2023-01" db="EMBL/GenBank/DDBJ databases">
        <title>Analysis of 21 Apiospora genomes using comparative genomics revels a genus with tremendous synthesis potential of carbohydrate active enzymes and secondary metabolites.</title>
        <authorList>
            <person name="Sorensen T."/>
        </authorList>
    </citation>
    <scope>NUCLEOTIDE SEQUENCE [LARGE SCALE GENOMIC DNA]</scope>
    <source>
        <strain evidence="2 3">CBS 20057</strain>
    </source>
</reference>
<accession>A0ABR1RV95</accession>
<dbReference type="Proteomes" id="UP001396898">
    <property type="component" value="Unassembled WGS sequence"/>
</dbReference>
<evidence type="ECO:0000313" key="2">
    <source>
        <dbReference type="EMBL" id="KAK8018880.1"/>
    </source>
</evidence>
<name>A0ABR1RV95_9PEZI</name>
<evidence type="ECO:0000256" key="1">
    <source>
        <dbReference type="SAM" id="Coils"/>
    </source>
</evidence>
<keyword evidence="1" id="KW-0175">Coiled coil</keyword>
<comment type="caution">
    <text evidence="2">The sequence shown here is derived from an EMBL/GenBank/DDBJ whole genome shotgun (WGS) entry which is preliminary data.</text>
</comment>
<proteinExistence type="predicted"/>
<gene>
    <name evidence="2" type="ORF">PG991_008070</name>
</gene>
<evidence type="ECO:0000313" key="3">
    <source>
        <dbReference type="Proteomes" id="UP001396898"/>
    </source>
</evidence>
<protein>
    <submittedName>
        <fullName evidence="2">Uncharacterized protein</fullName>
    </submittedName>
</protein>
<dbReference type="EMBL" id="JAQQWI010000010">
    <property type="protein sequence ID" value="KAK8018880.1"/>
    <property type="molecule type" value="Genomic_DNA"/>
</dbReference>
<keyword evidence="3" id="KW-1185">Reference proteome</keyword>
<feature type="coiled-coil region" evidence="1">
    <location>
        <begin position="155"/>
        <end position="189"/>
    </location>
</feature>
<organism evidence="2 3">
    <name type="scientific">Apiospora marii</name>
    <dbReference type="NCBI Taxonomy" id="335849"/>
    <lineage>
        <taxon>Eukaryota</taxon>
        <taxon>Fungi</taxon>
        <taxon>Dikarya</taxon>
        <taxon>Ascomycota</taxon>
        <taxon>Pezizomycotina</taxon>
        <taxon>Sordariomycetes</taxon>
        <taxon>Xylariomycetidae</taxon>
        <taxon>Amphisphaeriales</taxon>
        <taxon>Apiosporaceae</taxon>
        <taxon>Apiospora</taxon>
    </lineage>
</organism>